<feature type="transmembrane region" description="Helical" evidence="6">
    <location>
        <begin position="204"/>
        <end position="225"/>
    </location>
</feature>
<keyword evidence="4 6" id="KW-1133">Transmembrane helix</keyword>
<dbReference type="GO" id="GO:0005524">
    <property type="term" value="F:ATP binding"/>
    <property type="evidence" value="ECO:0007669"/>
    <property type="project" value="InterPro"/>
</dbReference>
<gene>
    <name evidence="8" type="ORF">BJF95_00870</name>
</gene>
<feature type="transmembrane region" description="Helical" evidence="6">
    <location>
        <begin position="42"/>
        <end position="63"/>
    </location>
</feature>
<evidence type="ECO:0000256" key="5">
    <source>
        <dbReference type="ARBA" id="ARBA00023136"/>
    </source>
</evidence>
<sequence>MTAPKTPVSDDVISAAGLDMSFMDQLRMAGQSFWASRVRGRIILLSLSLLGVLLLLTYGQILLNRWNQPFYNALENRDLSAFWHELRNFFYIAAFLLVINVAQTYLSQMTALYMREGLARDMVDQWLKGRRAYRLSVSSPLGVNPDQRLHEDARKLAESTTSLSVGLVQSTILLISFVSVLWALSGHFVLPIFGHQVSIPGYMVWGALIYAGGAAVASNLVGARLTRLNAIRYAREAEMRAALMRSNEHLEQIALARGEDVERTAIHSTIDNVLGIIRKLAMALTNLTWVSAAFGWLALIVPVLIASPAFFSGTMSFGGLMMAASAFTQVYTALRWYVDNFGAIADWKATLLRVMVLRAALTEPDLVDPVGAQIQVEVGKPGVLTFEDLYIRTPKEAEANWGGYHLKEDNPSILAGERILINGDPGINRRQLFNAMAGLWPYGEGTIRLPEEDHILFVPQTPYMPEGRLRDLLAYPEAAEIYDDEAIVAALKAVKLGRLTSALNDRQRWDRALSKEEQMSLAFAHILLRKPHWVVFNDVLEGLEPDTTDILTGIMADLKDATLIYLGRNAAYLEALSPRVLHLERLDVPVPGAD</sequence>
<dbReference type="GO" id="GO:0140359">
    <property type="term" value="F:ABC-type transporter activity"/>
    <property type="evidence" value="ECO:0007669"/>
    <property type="project" value="InterPro"/>
</dbReference>
<comment type="caution">
    <text evidence="8">The sequence shown here is derived from an EMBL/GenBank/DDBJ whole genome shotgun (WGS) entry which is preliminary data.</text>
</comment>
<dbReference type="InterPro" id="IPR027417">
    <property type="entry name" value="P-loop_NTPase"/>
</dbReference>
<evidence type="ECO:0000256" key="4">
    <source>
        <dbReference type="ARBA" id="ARBA00022989"/>
    </source>
</evidence>
<accession>A0A1Q8ZLW0</accession>
<dbReference type="PANTHER" id="PTHR11384:SF59">
    <property type="entry name" value="LYSOSOMAL COBALAMIN TRANSPORTER ABCD4"/>
    <property type="match status" value="1"/>
</dbReference>
<keyword evidence="2" id="KW-0813">Transport</keyword>
<dbReference type="Proteomes" id="UP000186894">
    <property type="component" value="Unassembled WGS sequence"/>
</dbReference>
<keyword evidence="5 6" id="KW-0472">Membrane</keyword>
<evidence type="ECO:0000313" key="9">
    <source>
        <dbReference type="Proteomes" id="UP000186894"/>
    </source>
</evidence>
<reference evidence="8 9" key="1">
    <citation type="submission" date="2016-09" db="EMBL/GenBank/DDBJ databases">
        <title>Rhizobium oryziradicis sp. nov., isolated from the root of rice.</title>
        <authorList>
            <person name="Zhao J."/>
            <person name="Zhang X."/>
        </authorList>
    </citation>
    <scope>NUCLEOTIDE SEQUENCE [LARGE SCALE GENOMIC DNA]</scope>
    <source>
        <strain evidence="8 9">N19</strain>
    </source>
</reference>
<dbReference type="EMBL" id="MKIM01000031">
    <property type="protein sequence ID" value="OLP42713.1"/>
    <property type="molecule type" value="Genomic_DNA"/>
</dbReference>
<feature type="transmembrane region" description="Helical" evidence="6">
    <location>
        <begin position="163"/>
        <end position="184"/>
    </location>
</feature>
<evidence type="ECO:0000256" key="3">
    <source>
        <dbReference type="ARBA" id="ARBA00022692"/>
    </source>
</evidence>
<dbReference type="OrthoDB" id="9810134at2"/>
<name>A0A1Q8ZLW0_9HYPH</name>
<feature type="transmembrane region" description="Helical" evidence="6">
    <location>
        <begin position="287"/>
        <end position="311"/>
    </location>
</feature>
<protein>
    <submittedName>
        <fullName evidence="8">Glycosyl transferase family 1</fullName>
    </submittedName>
</protein>
<dbReference type="Pfam" id="PF06472">
    <property type="entry name" value="ABC_membrane_2"/>
    <property type="match status" value="1"/>
</dbReference>
<evidence type="ECO:0000256" key="2">
    <source>
        <dbReference type="ARBA" id="ARBA00022448"/>
    </source>
</evidence>
<dbReference type="InterPro" id="IPR036640">
    <property type="entry name" value="ABC1_TM_sf"/>
</dbReference>
<keyword evidence="3 6" id="KW-0812">Transmembrane</keyword>
<evidence type="ECO:0000256" key="6">
    <source>
        <dbReference type="SAM" id="Phobius"/>
    </source>
</evidence>
<dbReference type="GO" id="GO:0016740">
    <property type="term" value="F:transferase activity"/>
    <property type="evidence" value="ECO:0007669"/>
    <property type="project" value="UniProtKB-KW"/>
</dbReference>
<evidence type="ECO:0000259" key="7">
    <source>
        <dbReference type="PROSITE" id="PS50929"/>
    </source>
</evidence>
<dbReference type="PROSITE" id="PS50929">
    <property type="entry name" value="ABC_TM1F"/>
    <property type="match status" value="1"/>
</dbReference>
<evidence type="ECO:0000256" key="1">
    <source>
        <dbReference type="ARBA" id="ARBA00004651"/>
    </source>
</evidence>
<evidence type="ECO:0000313" key="8">
    <source>
        <dbReference type="EMBL" id="OLP42713.1"/>
    </source>
</evidence>
<organism evidence="8 9">
    <name type="scientific">Rhizobium oryziradicis</name>
    <dbReference type="NCBI Taxonomy" id="1867956"/>
    <lineage>
        <taxon>Bacteria</taxon>
        <taxon>Pseudomonadati</taxon>
        <taxon>Pseudomonadota</taxon>
        <taxon>Alphaproteobacteria</taxon>
        <taxon>Hyphomicrobiales</taxon>
        <taxon>Rhizobiaceae</taxon>
        <taxon>Rhizobium/Agrobacterium group</taxon>
        <taxon>Rhizobium</taxon>
    </lineage>
</organism>
<dbReference type="PANTHER" id="PTHR11384">
    <property type="entry name" value="ATP-BINDING CASSETTE, SUB-FAMILY D MEMBER"/>
    <property type="match status" value="1"/>
</dbReference>
<dbReference type="AlphaFoldDB" id="A0A1Q8ZLW0"/>
<feature type="transmembrane region" description="Helical" evidence="6">
    <location>
        <begin position="89"/>
        <end position="106"/>
    </location>
</feature>
<dbReference type="STRING" id="1867956.BJF95_00870"/>
<proteinExistence type="predicted"/>
<dbReference type="InterPro" id="IPR050835">
    <property type="entry name" value="ABC_transporter_sub-D"/>
</dbReference>
<keyword evidence="8" id="KW-0808">Transferase</keyword>
<keyword evidence="9" id="KW-1185">Reference proteome</keyword>
<feature type="domain" description="ABC transmembrane type-1" evidence="7">
    <location>
        <begin position="49"/>
        <end position="346"/>
    </location>
</feature>
<dbReference type="SUPFAM" id="SSF52540">
    <property type="entry name" value="P-loop containing nucleoside triphosphate hydrolases"/>
    <property type="match status" value="1"/>
</dbReference>
<comment type="subcellular location">
    <subcellularLocation>
        <location evidence="1">Cell membrane</location>
        <topology evidence="1">Multi-pass membrane protein</topology>
    </subcellularLocation>
</comment>
<dbReference type="Gene3D" id="1.20.1560.10">
    <property type="entry name" value="ABC transporter type 1, transmembrane domain"/>
    <property type="match status" value="1"/>
</dbReference>
<dbReference type="Gene3D" id="3.40.50.300">
    <property type="entry name" value="P-loop containing nucleotide triphosphate hydrolases"/>
    <property type="match status" value="1"/>
</dbReference>
<dbReference type="RefSeq" id="WP_075641406.1">
    <property type="nucleotide sequence ID" value="NZ_MKIM01000031.1"/>
</dbReference>
<dbReference type="SUPFAM" id="SSF90123">
    <property type="entry name" value="ABC transporter transmembrane region"/>
    <property type="match status" value="1"/>
</dbReference>
<dbReference type="GO" id="GO:0005886">
    <property type="term" value="C:plasma membrane"/>
    <property type="evidence" value="ECO:0007669"/>
    <property type="project" value="UniProtKB-SubCell"/>
</dbReference>
<dbReference type="InterPro" id="IPR011527">
    <property type="entry name" value="ABC1_TM_dom"/>
</dbReference>